<dbReference type="InterPro" id="IPR013249">
    <property type="entry name" value="RNA_pol_sigma70_r4_t2"/>
</dbReference>
<dbReference type="GO" id="GO:0016987">
    <property type="term" value="F:sigma factor activity"/>
    <property type="evidence" value="ECO:0007669"/>
    <property type="project" value="UniProtKB-KW"/>
</dbReference>
<dbReference type="PATRIC" id="fig|1280953.3.peg.2645"/>
<dbReference type="InterPro" id="IPR039425">
    <property type="entry name" value="RNA_pol_sigma-70-like"/>
</dbReference>
<dbReference type="PANTHER" id="PTHR43133">
    <property type="entry name" value="RNA POLYMERASE ECF-TYPE SIGMA FACTO"/>
    <property type="match status" value="1"/>
</dbReference>
<comment type="similarity">
    <text evidence="1">Belongs to the sigma-70 factor family. ECF subfamily.</text>
</comment>
<dbReference type="SUPFAM" id="SSF88946">
    <property type="entry name" value="Sigma2 domain of RNA polymerase sigma factors"/>
    <property type="match status" value="1"/>
</dbReference>
<gene>
    <name evidence="7" type="ORF">HOC_13149</name>
</gene>
<dbReference type="OrthoDB" id="9803470at2"/>
<dbReference type="Gene3D" id="1.10.10.10">
    <property type="entry name" value="Winged helix-like DNA-binding domain superfamily/Winged helix DNA-binding domain"/>
    <property type="match status" value="1"/>
</dbReference>
<keyword evidence="2" id="KW-0805">Transcription regulation</keyword>
<evidence type="ECO:0000313" key="7">
    <source>
        <dbReference type="EMBL" id="KDA01865.1"/>
    </source>
</evidence>
<dbReference type="InterPro" id="IPR036388">
    <property type="entry name" value="WH-like_DNA-bd_sf"/>
</dbReference>
<comment type="caution">
    <text evidence="7">The sequence shown here is derived from an EMBL/GenBank/DDBJ whole genome shotgun (WGS) entry which is preliminary data.</text>
</comment>
<dbReference type="InterPro" id="IPR013324">
    <property type="entry name" value="RNA_pol_sigma_r3/r4-like"/>
</dbReference>
<dbReference type="RefSeq" id="WP_051624862.1">
    <property type="nucleotide sequence ID" value="NZ_ARYL01000020.1"/>
</dbReference>
<evidence type="ECO:0000256" key="2">
    <source>
        <dbReference type="ARBA" id="ARBA00023015"/>
    </source>
</evidence>
<dbReference type="Gene3D" id="1.10.1740.10">
    <property type="match status" value="1"/>
</dbReference>
<dbReference type="STRING" id="1280953.HOC_13149"/>
<evidence type="ECO:0000256" key="1">
    <source>
        <dbReference type="ARBA" id="ARBA00010641"/>
    </source>
</evidence>
<dbReference type="EMBL" id="ARYL01000020">
    <property type="protein sequence ID" value="KDA01865.1"/>
    <property type="molecule type" value="Genomic_DNA"/>
</dbReference>
<dbReference type="Proteomes" id="UP000024942">
    <property type="component" value="Unassembled WGS sequence"/>
</dbReference>
<name>A0A059G5L7_9PROT</name>
<evidence type="ECO:0000256" key="4">
    <source>
        <dbReference type="ARBA" id="ARBA00023163"/>
    </source>
</evidence>
<sequence length="192" mass="21849">MSLERDRENECLRQALLHSATGDRSAFSTVHELTAPRFTLIVMGIVKCEETTGDVLQRAYLSIWQNAAKYDSERANPFTWMLVIMRNRAIDALRARTRSHDTQELDEAVEDDGPRPETAARFEQAGRLLTEKINDLPTHMGTAIMLQVVHGYTCREIGDRLNQSPHTVKSWIRRGLVRLRNEMPYATIAAAI</sequence>
<keyword evidence="3" id="KW-0731">Sigma factor</keyword>
<reference evidence="7 8" key="1">
    <citation type="journal article" date="2014" name="Antonie Van Leeuwenhoek">
        <title>Hyphomonas beringensis sp. nov. and Hyphomonas chukchiensis sp. nov., isolated from surface seawater of the Bering Sea and Chukchi Sea.</title>
        <authorList>
            <person name="Li C."/>
            <person name="Lai Q."/>
            <person name="Li G."/>
            <person name="Dong C."/>
            <person name="Wang J."/>
            <person name="Liao Y."/>
            <person name="Shao Z."/>
        </authorList>
    </citation>
    <scope>NUCLEOTIDE SEQUENCE [LARGE SCALE GENOMIC DNA]</scope>
    <source>
        <strain evidence="7 8">SCH89</strain>
    </source>
</reference>
<evidence type="ECO:0000259" key="6">
    <source>
        <dbReference type="Pfam" id="PF08281"/>
    </source>
</evidence>
<dbReference type="InterPro" id="IPR014284">
    <property type="entry name" value="RNA_pol_sigma-70_dom"/>
</dbReference>
<feature type="domain" description="RNA polymerase sigma factor 70 region 4 type 2" evidence="6">
    <location>
        <begin position="128"/>
        <end position="179"/>
    </location>
</feature>
<dbReference type="GO" id="GO:0006352">
    <property type="term" value="P:DNA-templated transcription initiation"/>
    <property type="evidence" value="ECO:0007669"/>
    <property type="project" value="InterPro"/>
</dbReference>
<dbReference type="InterPro" id="IPR013325">
    <property type="entry name" value="RNA_pol_sigma_r2"/>
</dbReference>
<dbReference type="AlphaFoldDB" id="A0A059G5L7"/>
<dbReference type="GO" id="GO:0003677">
    <property type="term" value="F:DNA binding"/>
    <property type="evidence" value="ECO:0007669"/>
    <property type="project" value="InterPro"/>
</dbReference>
<evidence type="ECO:0000256" key="3">
    <source>
        <dbReference type="ARBA" id="ARBA00023082"/>
    </source>
</evidence>
<keyword evidence="4" id="KW-0804">Transcription</keyword>
<organism evidence="7 8">
    <name type="scientific">Hyphomonas oceanitis SCH89</name>
    <dbReference type="NCBI Taxonomy" id="1280953"/>
    <lineage>
        <taxon>Bacteria</taxon>
        <taxon>Pseudomonadati</taxon>
        <taxon>Pseudomonadota</taxon>
        <taxon>Alphaproteobacteria</taxon>
        <taxon>Hyphomonadales</taxon>
        <taxon>Hyphomonadaceae</taxon>
        <taxon>Hyphomonas</taxon>
    </lineage>
</organism>
<dbReference type="Pfam" id="PF08281">
    <property type="entry name" value="Sigma70_r4_2"/>
    <property type="match status" value="1"/>
</dbReference>
<feature type="domain" description="RNA polymerase sigma-70 region 2" evidence="5">
    <location>
        <begin position="41"/>
        <end position="98"/>
    </location>
</feature>
<dbReference type="Pfam" id="PF04542">
    <property type="entry name" value="Sigma70_r2"/>
    <property type="match status" value="1"/>
</dbReference>
<evidence type="ECO:0000313" key="8">
    <source>
        <dbReference type="Proteomes" id="UP000024942"/>
    </source>
</evidence>
<evidence type="ECO:0000259" key="5">
    <source>
        <dbReference type="Pfam" id="PF04542"/>
    </source>
</evidence>
<accession>A0A059G5L7</accession>
<keyword evidence="8" id="KW-1185">Reference proteome</keyword>
<proteinExistence type="inferred from homology"/>
<protein>
    <submittedName>
        <fullName evidence="7">RNA polymerase sigma-e factor protein</fullName>
    </submittedName>
</protein>
<dbReference type="eggNOG" id="COG1595">
    <property type="taxonomic scope" value="Bacteria"/>
</dbReference>
<dbReference type="NCBIfam" id="TIGR02937">
    <property type="entry name" value="sigma70-ECF"/>
    <property type="match status" value="1"/>
</dbReference>
<dbReference type="PANTHER" id="PTHR43133:SF62">
    <property type="entry name" value="RNA POLYMERASE SIGMA FACTOR SIGZ"/>
    <property type="match status" value="1"/>
</dbReference>
<dbReference type="InterPro" id="IPR007627">
    <property type="entry name" value="RNA_pol_sigma70_r2"/>
</dbReference>
<dbReference type="SUPFAM" id="SSF88659">
    <property type="entry name" value="Sigma3 and sigma4 domains of RNA polymerase sigma factors"/>
    <property type="match status" value="1"/>
</dbReference>